<keyword evidence="1" id="KW-0479">Metal-binding</keyword>
<evidence type="ECO:0000313" key="4">
    <source>
        <dbReference type="EMBL" id="RPB19356.1"/>
    </source>
</evidence>
<proteinExistence type="predicted"/>
<evidence type="ECO:0000256" key="1">
    <source>
        <dbReference type="PROSITE-ProRule" id="PRU00042"/>
    </source>
</evidence>
<dbReference type="PROSITE" id="PS50157">
    <property type="entry name" value="ZINC_FINGER_C2H2_2"/>
    <property type="match status" value="1"/>
</dbReference>
<organism evidence="4 5">
    <name type="scientific">Terfezia boudieri ATCC MYA-4762</name>
    <dbReference type="NCBI Taxonomy" id="1051890"/>
    <lineage>
        <taxon>Eukaryota</taxon>
        <taxon>Fungi</taxon>
        <taxon>Dikarya</taxon>
        <taxon>Ascomycota</taxon>
        <taxon>Pezizomycotina</taxon>
        <taxon>Pezizomycetes</taxon>
        <taxon>Pezizales</taxon>
        <taxon>Pezizaceae</taxon>
        <taxon>Terfezia</taxon>
    </lineage>
</organism>
<dbReference type="AlphaFoldDB" id="A0A3N4L9Q7"/>
<feature type="region of interest" description="Disordered" evidence="2">
    <location>
        <begin position="154"/>
        <end position="184"/>
    </location>
</feature>
<feature type="domain" description="C2H2-type" evidence="3">
    <location>
        <begin position="62"/>
        <end position="89"/>
    </location>
</feature>
<evidence type="ECO:0000259" key="3">
    <source>
        <dbReference type="PROSITE" id="PS50157"/>
    </source>
</evidence>
<evidence type="ECO:0000313" key="5">
    <source>
        <dbReference type="Proteomes" id="UP000267821"/>
    </source>
</evidence>
<reference evidence="4 5" key="1">
    <citation type="journal article" date="2018" name="Nat. Ecol. Evol.">
        <title>Pezizomycetes genomes reveal the molecular basis of ectomycorrhizal truffle lifestyle.</title>
        <authorList>
            <person name="Murat C."/>
            <person name="Payen T."/>
            <person name="Noel B."/>
            <person name="Kuo A."/>
            <person name="Morin E."/>
            <person name="Chen J."/>
            <person name="Kohler A."/>
            <person name="Krizsan K."/>
            <person name="Balestrini R."/>
            <person name="Da Silva C."/>
            <person name="Montanini B."/>
            <person name="Hainaut M."/>
            <person name="Levati E."/>
            <person name="Barry K.W."/>
            <person name="Belfiori B."/>
            <person name="Cichocki N."/>
            <person name="Clum A."/>
            <person name="Dockter R.B."/>
            <person name="Fauchery L."/>
            <person name="Guy J."/>
            <person name="Iotti M."/>
            <person name="Le Tacon F."/>
            <person name="Lindquist E.A."/>
            <person name="Lipzen A."/>
            <person name="Malagnac F."/>
            <person name="Mello A."/>
            <person name="Molinier V."/>
            <person name="Miyauchi S."/>
            <person name="Poulain J."/>
            <person name="Riccioni C."/>
            <person name="Rubini A."/>
            <person name="Sitrit Y."/>
            <person name="Splivallo R."/>
            <person name="Traeger S."/>
            <person name="Wang M."/>
            <person name="Zifcakova L."/>
            <person name="Wipf D."/>
            <person name="Zambonelli A."/>
            <person name="Paolocci F."/>
            <person name="Nowrousian M."/>
            <person name="Ottonello S."/>
            <person name="Baldrian P."/>
            <person name="Spatafora J.W."/>
            <person name="Henrissat B."/>
            <person name="Nagy L.G."/>
            <person name="Aury J.M."/>
            <person name="Wincker P."/>
            <person name="Grigoriev I.V."/>
            <person name="Bonfante P."/>
            <person name="Martin F.M."/>
        </authorList>
    </citation>
    <scope>NUCLEOTIDE SEQUENCE [LARGE SCALE GENOMIC DNA]</scope>
    <source>
        <strain evidence="4 5">ATCC MYA-4762</strain>
    </source>
</reference>
<dbReference type="InParanoid" id="A0A3N4L9Q7"/>
<keyword evidence="5" id="KW-1185">Reference proteome</keyword>
<keyword evidence="1" id="KW-0862">Zinc</keyword>
<evidence type="ECO:0000256" key="2">
    <source>
        <dbReference type="SAM" id="MobiDB-lite"/>
    </source>
</evidence>
<dbReference type="GO" id="GO:0008270">
    <property type="term" value="F:zinc ion binding"/>
    <property type="evidence" value="ECO:0007669"/>
    <property type="project" value="UniProtKB-KW"/>
</dbReference>
<sequence length="239" mass="26758">MKRFEPVLNRRRKPSKLREKKTIICQFMGNGCPSMIVRGGDILSFRNPAELKEDTLRHLSPYQCQGCGKRFGKRYACTRHGKKQSPCKPVEGVIWISSELRSAVKGLEDARGYDSVMAAIQKCKHICNGQPIQRIQDDYKNTLVTAEAASLGNTELSGPVGLHETTRPNSLHSPPGLQRLSSLPPEYPADEIAEQTPGLFLFSAWPWTPETSTVLSNDGIDDIEWAQRWDELPSSTNSY</sequence>
<name>A0A3N4L9Q7_9PEZI</name>
<dbReference type="OrthoDB" id="5384929at2759"/>
<accession>A0A3N4L9Q7</accession>
<gene>
    <name evidence="4" type="ORF">L211DRAFT_871333</name>
</gene>
<keyword evidence="1" id="KW-0863">Zinc-finger</keyword>
<dbReference type="EMBL" id="ML121590">
    <property type="protein sequence ID" value="RPB19356.1"/>
    <property type="molecule type" value="Genomic_DNA"/>
</dbReference>
<dbReference type="Proteomes" id="UP000267821">
    <property type="component" value="Unassembled WGS sequence"/>
</dbReference>
<protein>
    <recommendedName>
        <fullName evidence="3">C2H2-type domain-containing protein</fullName>
    </recommendedName>
</protein>
<dbReference type="InterPro" id="IPR013087">
    <property type="entry name" value="Znf_C2H2_type"/>
</dbReference>